<proteinExistence type="predicted"/>
<name>A0A543NIG3_9ACTN</name>
<dbReference type="InterPro" id="IPR036188">
    <property type="entry name" value="FAD/NAD-bd_sf"/>
</dbReference>
<accession>A0A543NIG3</accession>
<sequence>MPLVMSDNHHAIGFAYGPRGADPTARLREHLLALLRLGEADLEDFTALAWHEEPHINGGYPAFAPGQLTRHSPALRTHHQRVHFAGADRSTWPGTMEGAVTDGTRVATRIRARLT</sequence>
<evidence type="ECO:0000313" key="3">
    <source>
        <dbReference type="Proteomes" id="UP000317422"/>
    </source>
</evidence>
<dbReference type="Gene3D" id="3.50.50.60">
    <property type="entry name" value="FAD/NAD(P)-binding domain"/>
    <property type="match status" value="1"/>
</dbReference>
<dbReference type="SUPFAM" id="SSF51905">
    <property type="entry name" value="FAD/NAD(P)-binding domain"/>
    <property type="match status" value="1"/>
</dbReference>
<protein>
    <submittedName>
        <fullName evidence="2">Flavin-dependent amine oxidoreductase</fullName>
    </submittedName>
</protein>
<evidence type="ECO:0000259" key="1">
    <source>
        <dbReference type="Pfam" id="PF01593"/>
    </source>
</evidence>
<dbReference type="EMBL" id="VFQC01000001">
    <property type="protein sequence ID" value="TQN31629.1"/>
    <property type="molecule type" value="Genomic_DNA"/>
</dbReference>
<dbReference type="OrthoDB" id="337830at2"/>
<reference evidence="2 3" key="1">
    <citation type="submission" date="2019-06" db="EMBL/GenBank/DDBJ databases">
        <title>Sequencing the genomes of 1000 actinobacteria strains.</title>
        <authorList>
            <person name="Klenk H.-P."/>
        </authorList>
    </citation>
    <scope>NUCLEOTIDE SEQUENCE [LARGE SCALE GENOMIC DNA]</scope>
    <source>
        <strain evidence="2 3">DSM 45015</strain>
    </source>
</reference>
<keyword evidence="3" id="KW-1185">Reference proteome</keyword>
<comment type="caution">
    <text evidence="2">The sequence shown here is derived from an EMBL/GenBank/DDBJ whole genome shotgun (WGS) entry which is preliminary data.</text>
</comment>
<evidence type="ECO:0000313" key="2">
    <source>
        <dbReference type="EMBL" id="TQN31629.1"/>
    </source>
</evidence>
<dbReference type="Gene3D" id="3.90.660.10">
    <property type="match status" value="1"/>
</dbReference>
<dbReference type="AlphaFoldDB" id="A0A543NIG3"/>
<dbReference type="Proteomes" id="UP000317422">
    <property type="component" value="Unassembled WGS sequence"/>
</dbReference>
<gene>
    <name evidence="2" type="ORF">FHX37_1540</name>
</gene>
<feature type="domain" description="Amine oxidase" evidence="1">
    <location>
        <begin position="38"/>
        <end position="110"/>
    </location>
</feature>
<organism evidence="2 3">
    <name type="scientific">Haloactinospora alba</name>
    <dbReference type="NCBI Taxonomy" id="405555"/>
    <lineage>
        <taxon>Bacteria</taxon>
        <taxon>Bacillati</taxon>
        <taxon>Actinomycetota</taxon>
        <taxon>Actinomycetes</taxon>
        <taxon>Streptosporangiales</taxon>
        <taxon>Nocardiopsidaceae</taxon>
        <taxon>Haloactinospora</taxon>
    </lineage>
</organism>
<dbReference type="Pfam" id="PF01593">
    <property type="entry name" value="Amino_oxidase"/>
    <property type="match status" value="1"/>
</dbReference>
<dbReference type="GO" id="GO:0016491">
    <property type="term" value="F:oxidoreductase activity"/>
    <property type="evidence" value="ECO:0007669"/>
    <property type="project" value="InterPro"/>
</dbReference>
<dbReference type="InterPro" id="IPR002937">
    <property type="entry name" value="Amino_oxidase"/>
</dbReference>